<dbReference type="FunFam" id="1.25.40.180:FF:000020">
    <property type="entry name" value="Eukaryotic translation initiation factor subunit"/>
    <property type="match status" value="1"/>
</dbReference>
<keyword evidence="11" id="KW-1185">Reference proteome</keyword>
<keyword evidence="8" id="KW-0175">Coiled coil</keyword>
<dbReference type="InterPro" id="IPR003890">
    <property type="entry name" value="MIF4G-like_typ-3"/>
</dbReference>
<dbReference type="VEuPathDB" id="FungiDB:PC9H_007999"/>
<protein>
    <recommendedName>
        <fullName evidence="9">MI domain-containing protein</fullName>
    </recommendedName>
</protein>
<dbReference type="RefSeq" id="XP_036631139.1">
    <property type="nucleotide sequence ID" value="XM_036777519.1"/>
</dbReference>
<comment type="similarity">
    <text evidence="2">Belongs to the eukaryotic initiation factor 4G family.</text>
</comment>
<dbReference type="InterPro" id="IPR003891">
    <property type="entry name" value="Initiation_fac_eIF4g_MI"/>
</dbReference>
<dbReference type="Pfam" id="PF02847">
    <property type="entry name" value="MA3"/>
    <property type="match status" value="1"/>
</dbReference>
<comment type="caution">
    <text evidence="10">The sequence shown here is derived from an EMBL/GenBank/DDBJ whole genome shotgun (WGS) entry which is preliminary data.</text>
</comment>
<evidence type="ECO:0000256" key="2">
    <source>
        <dbReference type="ARBA" id="ARBA00005775"/>
    </source>
</evidence>
<dbReference type="Pfam" id="PF02854">
    <property type="entry name" value="MIF4G"/>
    <property type="match status" value="1"/>
</dbReference>
<evidence type="ECO:0000313" key="10">
    <source>
        <dbReference type="EMBL" id="KAF7428767.1"/>
    </source>
</evidence>
<dbReference type="OrthoDB" id="514777at2759"/>
<organism evidence="10 11">
    <name type="scientific">Pleurotus ostreatus</name>
    <name type="common">Oyster mushroom</name>
    <name type="synonym">White-rot fungus</name>
    <dbReference type="NCBI Taxonomy" id="5322"/>
    <lineage>
        <taxon>Eukaryota</taxon>
        <taxon>Fungi</taxon>
        <taxon>Dikarya</taxon>
        <taxon>Basidiomycota</taxon>
        <taxon>Agaricomycotina</taxon>
        <taxon>Agaricomycetes</taxon>
        <taxon>Agaricomycetidae</taxon>
        <taxon>Agaricales</taxon>
        <taxon>Pleurotineae</taxon>
        <taxon>Pleurotaceae</taxon>
        <taxon>Pleurotus</taxon>
    </lineage>
</organism>
<name>A0A8H6ZS43_PLEOS</name>
<proteinExistence type="inferred from homology"/>
<keyword evidence="5" id="KW-0597">Phosphoprotein</keyword>
<feature type="domain" description="MI" evidence="9">
    <location>
        <begin position="347"/>
        <end position="472"/>
    </location>
</feature>
<sequence length="680" mass="76338">MSSTLSTISLPSNQYSGSFPVVYDHGRSSTQPRNSFRNAKAVKGGFRPRLVAPLRLSTTRTLTADPVSLDTVCRKVRALLNKLAVATFDSISDQIIEWANMPRMETDARTLKQIIQLIYGAVDENEWLVEMLARLCRKMMEQISPEVQDSSVMSAQGWPITGGHLFRKYLLNRCQEDFERGWVSMEAAATSKTLSDKVVNDKATANAKGAESPDEVAFYSEKYYATQKARHQGLGLIVFMSELFKFQMLTERIMHECVKKLLRNFDNPEEEEIEGLCKLLSTVGQLLDTPKARAHMDAYFLRINNLMKSLIVSSRMQFMLQDIIELRQRRWVSRSSATVPTTQVFHELSSKIFSQINENFNELLGLRNSDAAEEYFSNWPPSRHEDLVRALVLKAIESREAGVTLIARVFARAVSKNLCTRTAFEQGFSRVAQSLEDIVIDAPKAWDFLDTMAKGAGLTEESQRWTMPRTVNGKRTPFSVTSAVDGSIRSSSTNVDIDPAEEVRQIYSLALLFGHLIRDDGSGIYDNKEIISKNIAKDAPSAQGIAIRGTDGVSRSGSMPSGSPAFTVPQQEVDDAVNTMQHGSHNTVPSNMPQLYAGQIEEYRAREASWSKEVEFLRRQVAIWQELHKQSEDKRKDVTIHRHLVGQSDTSLSSELAFSETETSITLDDGVSQWLTYSSP</sequence>
<dbReference type="GO" id="GO:0003743">
    <property type="term" value="F:translation initiation factor activity"/>
    <property type="evidence" value="ECO:0007669"/>
    <property type="project" value="UniProtKB-KW"/>
</dbReference>
<reference evidence="10" key="1">
    <citation type="submission" date="2019-07" db="EMBL/GenBank/DDBJ databases">
        <authorList>
            <person name="Palmer J.M."/>
        </authorList>
    </citation>
    <scope>NUCLEOTIDE SEQUENCE</scope>
    <source>
        <strain evidence="10">PC9</strain>
    </source>
</reference>
<dbReference type="EMBL" id="JACETU010000005">
    <property type="protein sequence ID" value="KAF7428767.1"/>
    <property type="molecule type" value="Genomic_DNA"/>
</dbReference>
<dbReference type="InterPro" id="IPR016024">
    <property type="entry name" value="ARM-type_fold"/>
</dbReference>
<keyword evidence="3" id="KW-0963">Cytoplasm</keyword>
<dbReference type="SMART" id="SM00543">
    <property type="entry name" value="MIF4G"/>
    <property type="match status" value="1"/>
</dbReference>
<dbReference type="GO" id="GO:0003729">
    <property type="term" value="F:mRNA binding"/>
    <property type="evidence" value="ECO:0007669"/>
    <property type="project" value="TreeGrafter"/>
</dbReference>
<keyword evidence="4" id="KW-0396">Initiation factor</keyword>
<dbReference type="Proteomes" id="UP000623687">
    <property type="component" value="Unassembled WGS sequence"/>
</dbReference>
<evidence type="ECO:0000256" key="7">
    <source>
        <dbReference type="ARBA" id="ARBA00022917"/>
    </source>
</evidence>
<gene>
    <name evidence="10" type="ORF">PC9H_007999</name>
</gene>
<evidence type="ECO:0000256" key="5">
    <source>
        <dbReference type="ARBA" id="ARBA00022553"/>
    </source>
</evidence>
<keyword evidence="6" id="KW-0694">RNA-binding</keyword>
<keyword evidence="7" id="KW-0648">Protein biosynthesis</keyword>
<feature type="coiled-coil region" evidence="8">
    <location>
        <begin position="600"/>
        <end position="634"/>
    </location>
</feature>
<evidence type="ECO:0000256" key="4">
    <source>
        <dbReference type="ARBA" id="ARBA00022540"/>
    </source>
</evidence>
<dbReference type="GO" id="GO:0016281">
    <property type="term" value="C:eukaryotic translation initiation factor 4F complex"/>
    <property type="evidence" value="ECO:0007669"/>
    <property type="project" value="TreeGrafter"/>
</dbReference>
<dbReference type="Gene3D" id="1.25.40.180">
    <property type="match status" value="2"/>
</dbReference>
<evidence type="ECO:0000256" key="3">
    <source>
        <dbReference type="ARBA" id="ARBA00022490"/>
    </source>
</evidence>
<accession>A0A8H6ZS43</accession>
<evidence type="ECO:0000313" key="11">
    <source>
        <dbReference type="Proteomes" id="UP000623687"/>
    </source>
</evidence>
<dbReference type="PANTHER" id="PTHR23253">
    <property type="entry name" value="EUKARYOTIC TRANSLATION INITIATION FACTOR 4 GAMMA"/>
    <property type="match status" value="1"/>
</dbReference>
<comment type="subcellular location">
    <subcellularLocation>
        <location evidence="1">Cytoplasm</location>
    </subcellularLocation>
</comment>
<evidence type="ECO:0000256" key="6">
    <source>
        <dbReference type="ARBA" id="ARBA00022884"/>
    </source>
</evidence>
<dbReference type="GeneID" id="59377817"/>
<dbReference type="AlphaFoldDB" id="A0A8H6ZS43"/>
<dbReference type="PROSITE" id="PS51366">
    <property type="entry name" value="MI"/>
    <property type="match status" value="1"/>
</dbReference>
<evidence type="ECO:0000259" key="9">
    <source>
        <dbReference type="PROSITE" id="PS51366"/>
    </source>
</evidence>
<evidence type="ECO:0000256" key="8">
    <source>
        <dbReference type="SAM" id="Coils"/>
    </source>
</evidence>
<dbReference type="GO" id="GO:0010494">
    <property type="term" value="C:cytoplasmic stress granule"/>
    <property type="evidence" value="ECO:0007669"/>
    <property type="project" value="UniProtKB-ARBA"/>
</dbReference>
<dbReference type="SUPFAM" id="SSF48371">
    <property type="entry name" value="ARM repeat"/>
    <property type="match status" value="2"/>
</dbReference>
<dbReference type="PANTHER" id="PTHR23253:SF9">
    <property type="entry name" value="EUKARYOTIC TRANSLATION INITIATION FACTOR 4 GAMMA 2"/>
    <property type="match status" value="1"/>
</dbReference>
<evidence type="ECO:0000256" key="1">
    <source>
        <dbReference type="ARBA" id="ARBA00004496"/>
    </source>
</evidence>